<dbReference type="PANTHER" id="PTHR45128">
    <property type="entry name" value="METHYLTRANSFERASE TYPE 11"/>
    <property type="match status" value="1"/>
</dbReference>
<comment type="caution">
    <text evidence="3">The sequence shown here is derived from an EMBL/GenBank/DDBJ whole genome shotgun (WGS) entry which is preliminary data.</text>
</comment>
<dbReference type="PANTHER" id="PTHR45128:SF1">
    <property type="entry name" value="S-ADENOSYLMETHIONINE-DEPENDENT METHYLTRANSFERASE RV2258C"/>
    <property type="match status" value="1"/>
</dbReference>
<proteinExistence type="predicted"/>
<dbReference type="EMBL" id="PPEA01000006">
    <property type="protein sequence ID" value="PQM49747.1"/>
    <property type="molecule type" value="Genomic_DNA"/>
</dbReference>
<dbReference type="InterPro" id="IPR029063">
    <property type="entry name" value="SAM-dependent_MTases_sf"/>
</dbReference>
<keyword evidence="3" id="KW-0489">Methyltransferase</keyword>
<gene>
    <name evidence="3" type="primary">rebM_1</name>
    <name evidence="3" type="ORF">C1Y40_00026</name>
</gene>
<sequence length="414" mass="44441">MAARNSPSSDVGCYRPAARTRRPLGAVAKTVVVQNPHRARLRRQRSPSAFLLLVDMTGRGNDAEAETTAEFADRVTAAIDSASLALLLSLGHQTGLLDAMARSAPATSGQIADAAGLNERYVREWLGGMVVARVVEYDPTAATYWLPGHRAAVLTRGAGPDNLARIAQYVPLLGEVEQKILACFRQGGGLDYADYPRFHTVMAERSGEVFDRALVDEVLPLVDGLPERLRRGVDVADFGCGSGHAVNVLAQAFSASRFTGIDFSAEAIGRANSEAAQRGLTNATFERHDLAALDKPDAYDVITAFDAIHDQARPARVLANICRSLRPGGVFLMSDVKASSRLEDNVGLPMNTYRYAVSVLHCMPVSLGLDGAGLGTMWGRQLATSMLADAGFTDVDIAEIDTDPSNYYYIARKG</sequence>
<accession>A0A2S8BSX0</accession>
<evidence type="ECO:0000259" key="1">
    <source>
        <dbReference type="Pfam" id="PF13847"/>
    </source>
</evidence>
<dbReference type="GO" id="GO:0102082">
    <property type="term" value="F:demethylrebeccamycin--D-glucose O-methyltransferase activity"/>
    <property type="evidence" value="ECO:0007669"/>
    <property type="project" value="UniProtKB-EC"/>
</dbReference>
<protein>
    <submittedName>
        <fullName evidence="3">Demethylrebeccamycin-D-glucose O-methyltransferase</fullName>
        <ecNumber evidence="3">2.1.1.164</ecNumber>
    </submittedName>
</protein>
<dbReference type="Pfam" id="PF21320">
    <property type="entry name" value="WHD_Rv2258c"/>
    <property type="match status" value="1"/>
</dbReference>
<dbReference type="InterPro" id="IPR036390">
    <property type="entry name" value="WH_DNA-bd_sf"/>
</dbReference>
<dbReference type="InterPro" id="IPR025714">
    <property type="entry name" value="Methyltranfer_dom"/>
</dbReference>
<dbReference type="InterPro" id="IPR053173">
    <property type="entry name" value="SAM-binding_MTase"/>
</dbReference>
<feature type="domain" description="Methyltransferase" evidence="1">
    <location>
        <begin position="231"/>
        <end position="351"/>
    </location>
</feature>
<reference evidence="3 4" key="1">
    <citation type="journal article" date="2017" name="Int. J. Syst. Evol. Microbiol.">
        <title>Mycobacterium talmoniae sp. nov., a slowly growing mycobacterium isolated from human respiratory samples.</title>
        <authorList>
            <person name="Davidson R.M."/>
            <person name="DeGroote M.A."/>
            <person name="Marola J.L."/>
            <person name="Buss S."/>
            <person name="Jones V."/>
            <person name="McNeil M.R."/>
            <person name="Freifeld A.G."/>
            <person name="Elaine Epperson L."/>
            <person name="Hasan N.A."/>
            <person name="Jackson M."/>
            <person name="Iwen P.C."/>
            <person name="Salfinger M."/>
            <person name="Strong M."/>
        </authorList>
    </citation>
    <scope>NUCLEOTIDE SEQUENCE [LARGE SCALE GENOMIC DNA]</scope>
    <source>
        <strain evidence="3 4">ATCC BAA-2683</strain>
    </source>
</reference>
<dbReference type="CDD" id="cd02440">
    <property type="entry name" value="AdoMet_MTases"/>
    <property type="match status" value="1"/>
</dbReference>
<evidence type="ECO:0000313" key="3">
    <source>
        <dbReference type="EMBL" id="PQM49747.1"/>
    </source>
</evidence>
<organism evidence="3 4">
    <name type="scientific">Mycobacterium talmoniae</name>
    <dbReference type="NCBI Taxonomy" id="1858794"/>
    <lineage>
        <taxon>Bacteria</taxon>
        <taxon>Bacillati</taxon>
        <taxon>Actinomycetota</taxon>
        <taxon>Actinomycetes</taxon>
        <taxon>Mycobacteriales</taxon>
        <taxon>Mycobacteriaceae</taxon>
        <taxon>Mycobacterium</taxon>
    </lineage>
</organism>
<evidence type="ECO:0000259" key="2">
    <source>
        <dbReference type="Pfam" id="PF21320"/>
    </source>
</evidence>
<dbReference type="SUPFAM" id="SSF46785">
    <property type="entry name" value="Winged helix' DNA-binding domain"/>
    <property type="match status" value="1"/>
</dbReference>
<dbReference type="Proteomes" id="UP000238296">
    <property type="component" value="Unassembled WGS sequence"/>
</dbReference>
<feature type="domain" description="S-adenosylmethionine-dependent methyltransferase Rv2258c-like winged HTH" evidence="2">
    <location>
        <begin position="82"/>
        <end position="156"/>
    </location>
</feature>
<name>A0A2S8BSX0_9MYCO</name>
<dbReference type="AlphaFoldDB" id="A0A2S8BSX0"/>
<evidence type="ECO:0000313" key="4">
    <source>
        <dbReference type="Proteomes" id="UP000238296"/>
    </source>
</evidence>
<keyword evidence="3" id="KW-0808">Transferase</keyword>
<dbReference type="SUPFAM" id="SSF53335">
    <property type="entry name" value="S-adenosyl-L-methionine-dependent methyltransferases"/>
    <property type="match status" value="1"/>
</dbReference>
<dbReference type="InterPro" id="IPR048711">
    <property type="entry name" value="WHD_Rv2258c"/>
</dbReference>
<dbReference type="Gene3D" id="3.40.50.150">
    <property type="entry name" value="Vaccinia Virus protein VP39"/>
    <property type="match status" value="1"/>
</dbReference>
<dbReference type="GO" id="GO:0032259">
    <property type="term" value="P:methylation"/>
    <property type="evidence" value="ECO:0007669"/>
    <property type="project" value="UniProtKB-KW"/>
</dbReference>
<dbReference type="Pfam" id="PF13847">
    <property type="entry name" value="Methyltransf_31"/>
    <property type="match status" value="1"/>
</dbReference>
<dbReference type="EC" id="2.1.1.164" evidence="3"/>